<gene>
    <name evidence="1" type="ORF">LCGC14_2879500</name>
</gene>
<proteinExistence type="predicted"/>
<sequence length="24" mass="2421">MAYGTLGHLGIAKETTWGTAVAAT</sequence>
<comment type="caution">
    <text evidence="1">The sequence shown here is derived from an EMBL/GenBank/DDBJ whole genome shotgun (WGS) entry which is preliminary data.</text>
</comment>
<organism evidence="1">
    <name type="scientific">marine sediment metagenome</name>
    <dbReference type="NCBI Taxonomy" id="412755"/>
    <lineage>
        <taxon>unclassified sequences</taxon>
        <taxon>metagenomes</taxon>
        <taxon>ecological metagenomes</taxon>
    </lineage>
</organism>
<dbReference type="EMBL" id="LAZR01056121">
    <property type="protein sequence ID" value="KKK74861.1"/>
    <property type="molecule type" value="Genomic_DNA"/>
</dbReference>
<feature type="non-terminal residue" evidence="1">
    <location>
        <position position="24"/>
    </location>
</feature>
<reference evidence="1" key="1">
    <citation type="journal article" date="2015" name="Nature">
        <title>Complex archaea that bridge the gap between prokaryotes and eukaryotes.</title>
        <authorList>
            <person name="Spang A."/>
            <person name="Saw J.H."/>
            <person name="Jorgensen S.L."/>
            <person name="Zaremba-Niedzwiedzka K."/>
            <person name="Martijn J."/>
            <person name="Lind A.E."/>
            <person name="van Eijk R."/>
            <person name="Schleper C."/>
            <person name="Guy L."/>
            <person name="Ettema T.J."/>
        </authorList>
    </citation>
    <scope>NUCLEOTIDE SEQUENCE</scope>
</reference>
<protein>
    <submittedName>
        <fullName evidence="1">Uncharacterized protein</fullName>
    </submittedName>
</protein>
<name>A0A0F9ARR0_9ZZZZ</name>
<accession>A0A0F9ARR0</accession>
<evidence type="ECO:0000313" key="1">
    <source>
        <dbReference type="EMBL" id="KKK74861.1"/>
    </source>
</evidence>
<dbReference type="AlphaFoldDB" id="A0A0F9ARR0"/>